<reference evidence="1 2" key="1">
    <citation type="submission" date="2019-07" db="EMBL/GenBank/DDBJ databases">
        <title>Ln-dependent methylotrophs.</title>
        <authorList>
            <person name="Tani A."/>
        </authorList>
    </citation>
    <scope>NUCLEOTIDE SEQUENCE [LARGE SCALE GENOMIC DNA]</scope>
    <source>
        <strain evidence="1 2">SM12</strain>
    </source>
</reference>
<evidence type="ECO:0000313" key="2">
    <source>
        <dbReference type="Proteomes" id="UP000316801"/>
    </source>
</evidence>
<keyword evidence="2" id="KW-1185">Reference proteome</keyword>
<accession>A0A549T6K2</accession>
<organism evidence="1 2">
    <name type="scientific">Rhizobium straminoryzae</name>
    <dbReference type="NCBI Taxonomy" id="1387186"/>
    <lineage>
        <taxon>Bacteria</taxon>
        <taxon>Pseudomonadati</taxon>
        <taxon>Pseudomonadota</taxon>
        <taxon>Alphaproteobacteria</taxon>
        <taxon>Hyphomicrobiales</taxon>
        <taxon>Rhizobiaceae</taxon>
        <taxon>Rhizobium/Agrobacterium group</taxon>
        <taxon>Rhizobium</taxon>
    </lineage>
</organism>
<gene>
    <name evidence="1" type="ORF">FNA46_15400</name>
</gene>
<protein>
    <submittedName>
        <fullName evidence="1">Uncharacterized protein</fullName>
    </submittedName>
</protein>
<name>A0A549T6K2_9HYPH</name>
<dbReference type="EMBL" id="VJMG01000043">
    <property type="protein sequence ID" value="TRL37491.1"/>
    <property type="molecule type" value="Genomic_DNA"/>
</dbReference>
<sequence>MSGLDVGTSTPAYGEDGYILSARVGLRPCDDGQKCIFAARDQQSKRTLAFPGSESLNFNVALQSQQTFRVRSLKIRNPDRTTQSIMFVGKLPSGSTTAYAVTVRGNMPDLQTFIFPDSFGDVVSVSWSPKGTQVTDIRLTH</sequence>
<dbReference type="AlphaFoldDB" id="A0A549T6K2"/>
<evidence type="ECO:0000313" key="1">
    <source>
        <dbReference type="EMBL" id="TRL37491.1"/>
    </source>
</evidence>
<comment type="caution">
    <text evidence="1">The sequence shown here is derived from an EMBL/GenBank/DDBJ whole genome shotgun (WGS) entry which is preliminary data.</text>
</comment>
<dbReference type="RefSeq" id="WP_143126096.1">
    <property type="nucleotide sequence ID" value="NZ_VJMG01000043.1"/>
</dbReference>
<dbReference type="Proteomes" id="UP000316801">
    <property type="component" value="Unassembled WGS sequence"/>
</dbReference>
<proteinExistence type="predicted"/>